<dbReference type="Proteomes" id="UP000887565">
    <property type="component" value="Unplaced"/>
</dbReference>
<protein>
    <submittedName>
        <fullName evidence="2">Uncharacterized protein</fullName>
    </submittedName>
</protein>
<accession>A0A915K3X6</accession>
<evidence type="ECO:0000313" key="2">
    <source>
        <dbReference type="WBParaSite" id="nRc.2.0.1.t32912-RA"/>
    </source>
</evidence>
<organism evidence="1 2">
    <name type="scientific">Romanomermis culicivorax</name>
    <name type="common">Nematode worm</name>
    <dbReference type="NCBI Taxonomy" id="13658"/>
    <lineage>
        <taxon>Eukaryota</taxon>
        <taxon>Metazoa</taxon>
        <taxon>Ecdysozoa</taxon>
        <taxon>Nematoda</taxon>
        <taxon>Enoplea</taxon>
        <taxon>Dorylaimia</taxon>
        <taxon>Mermithida</taxon>
        <taxon>Mermithoidea</taxon>
        <taxon>Mermithidae</taxon>
        <taxon>Romanomermis</taxon>
    </lineage>
</organism>
<dbReference type="WBParaSite" id="nRc.2.0.1.t32912-RA">
    <property type="protein sequence ID" value="nRc.2.0.1.t32912-RA"/>
    <property type="gene ID" value="nRc.2.0.1.g32912"/>
</dbReference>
<name>A0A915K3X6_ROMCU</name>
<evidence type="ECO:0000313" key="1">
    <source>
        <dbReference type="Proteomes" id="UP000887565"/>
    </source>
</evidence>
<dbReference type="AlphaFoldDB" id="A0A915K3X6"/>
<proteinExistence type="predicted"/>
<keyword evidence="1" id="KW-1185">Reference proteome</keyword>
<reference evidence="2" key="1">
    <citation type="submission" date="2022-11" db="UniProtKB">
        <authorList>
            <consortium name="WormBaseParasite"/>
        </authorList>
    </citation>
    <scope>IDENTIFICATION</scope>
</reference>
<sequence length="74" mass="8287">MTGELVNPWINRDLWPPPRTVFENRTSKTWGRVDDAQADACKGVFAGQDLCAHRHLPSSNMLSIEADLVPVQNI</sequence>